<organism evidence="1 2">
    <name type="scientific">Steinernema carpocapsae</name>
    <name type="common">Entomopathogenic nematode</name>
    <dbReference type="NCBI Taxonomy" id="34508"/>
    <lineage>
        <taxon>Eukaryota</taxon>
        <taxon>Metazoa</taxon>
        <taxon>Ecdysozoa</taxon>
        <taxon>Nematoda</taxon>
        <taxon>Chromadorea</taxon>
        <taxon>Rhabditida</taxon>
        <taxon>Tylenchina</taxon>
        <taxon>Panagrolaimomorpha</taxon>
        <taxon>Strongyloidoidea</taxon>
        <taxon>Steinernematidae</taxon>
        <taxon>Steinernema</taxon>
    </lineage>
</organism>
<protein>
    <submittedName>
        <fullName evidence="1">Uncharacterized protein</fullName>
    </submittedName>
</protein>
<gene>
    <name evidence="1" type="ORF">L596_016952</name>
</gene>
<dbReference type="AlphaFoldDB" id="A0A4U5N0A1"/>
<sequence length="77" mass="9051">MTQDMTRTRRFIQSVSGRPNWLAMKSVLLSFSMFSLPKLSKNTDITIDKIKVNERYEHCLEKKLIASEFNVKKTIQK</sequence>
<evidence type="ECO:0000313" key="1">
    <source>
        <dbReference type="EMBL" id="TKR75698.1"/>
    </source>
</evidence>
<reference evidence="1 2" key="1">
    <citation type="journal article" date="2015" name="Genome Biol.">
        <title>Comparative genomics of Steinernema reveals deeply conserved gene regulatory networks.</title>
        <authorList>
            <person name="Dillman A.R."/>
            <person name="Macchietto M."/>
            <person name="Porter C.F."/>
            <person name="Rogers A."/>
            <person name="Williams B."/>
            <person name="Antoshechkin I."/>
            <person name="Lee M.M."/>
            <person name="Goodwin Z."/>
            <person name="Lu X."/>
            <person name="Lewis E.E."/>
            <person name="Goodrich-Blair H."/>
            <person name="Stock S.P."/>
            <person name="Adams B.J."/>
            <person name="Sternberg P.W."/>
            <person name="Mortazavi A."/>
        </authorList>
    </citation>
    <scope>NUCLEOTIDE SEQUENCE [LARGE SCALE GENOMIC DNA]</scope>
    <source>
        <strain evidence="1 2">ALL</strain>
    </source>
</reference>
<dbReference type="EMBL" id="AZBU02000005">
    <property type="protein sequence ID" value="TKR75698.1"/>
    <property type="molecule type" value="Genomic_DNA"/>
</dbReference>
<keyword evidence="2" id="KW-1185">Reference proteome</keyword>
<reference evidence="1 2" key="2">
    <citation type="journal article" date="2019" name="G3 (Bethesda)">
        <title>Hybrid Assembly of the Genome of the Entomopathogenic Nematode Steinernema carpocapsae Identifies the X-Chromosome.</title>
        <authorList>
            <person name="Serra L."/>
            <person name="Macchietto M."/>
            <person name="Macias-Munoz A."/>
            <person name="McGill C.J."/>
            <person name="Rodriguez I.M."/>
            <person name="Rodriguez B."/>
            <person name="Murad R."/>
            <person name="Mortazavi A."/>
        </authorList>
    </citation>
    <scope>NUCLEOTIDE SEQUENCE [LARGE SCALE GENOMIC DNA]</scope>
    <source>
        <strain evidence="1 2">ALL</strain>
    </source>
</reference>
<proteinExistence type="predicted"/>
<dbReference type="Proteomes" id="UP000298663">
    <property type="component" value="Unassembled WGS sequence"/>
</dbReference>
<comment type="caution">
    <text evidence="1">The sequence shown here is derived from an EMBL/GenBank/DDBJ whole genome shotgun (WGS) entry which is preliminary data.</text>
</comment>
<accession>A0A4U5N0A1</accession>
<name>A0A4U5N0A1_STECR</name>
<evidence type="ECO:0000313" key="2">
    <source>
        <dbReference type="Proteomes" id="UP000298663"/>
    </source>
</evidence>